<proteinExistence type="predicted"/>
<accession>A0A6N6M573</accession>
<organism evidence="2 3">
    <name type="scientific">Salibacter halophilus</name>
    <dbReference type="NCBI Taxonomy" id="1803916"/>
    <lineage>
        <taxon>Bacteria</taxon>
        <taxon>Pseudomonadati</taxon>
        <taxon>Bacteroidota</taxon>
        <taxon>Flavobacteriia</taxon>
        <taxon>Flavobacteriales</taxon>
        <taxon>Salibacteraceae</taxon>
        <taxon>Salibacter</taxon>
    </lineage>
</organism>
<reference evidence="2 3" key="1">
    <citation type="submission" date="2019-09" db="EMBL/GenBank/DDBJ databases">
        <title>Genomes of Cryomorphaceae.</title>
        <authorList>
            <person name="Bowman J.P."/>
        </authorList>
    </citation>
    <scope>NUCLEOTIDE SEQUENCE [LARGE SCALE GENOMIC DNA]</scope>
    <source>
        <strain evidence="2 3">KCTC 52047</strain>
    </source>
</reference>
<evidence type="ECO:0000256" key="1">
    <source>
        <dbReference type="SAM" id="MobiDB-lite"/>
    </source>
</evidence>
<protein>
    <submittedName>
        <fullName evidence="2">Uncharacterized protein</fullName>
    </submittedName>
</protein>
<dbReference type="Proteomes" id="UP000435357">
    <property type="component" value="Unassembled WGS sequence"/>
</dbReference>
<sequence>MNRFILFLTAVFSLGMFVLLNETTSIKTDNNNTSIYNGQSQLSSVQLSSDSLGLSPSNIDGLKGSDQSSDKNQKPNQSDENGFWDYVKESLDKHKIDFPNFFELLPAIAI</sequence>
<evidence type="ECO:0000313" key="2">
    <source>
        <dbReference type="EMBL" id="KAB1063494.1"/>
    </source>
</evidence>
<evidence type="ECO:0000313" key="3">
    <source>
        <dbReference type="Proteomes" id="UP000435357"/>
    </source>
</evidence>
<dbReference type="AlphaFoldDB" id="A0A6N6M573"/>
<comment type="caution">
    <text evidence="2">The sequence shown here is derived from an EMBL/GenBank/DDBJ whole genome shotgun (WGS) entry which is preliminary data.</text>
</comment>
<dbReference type="RefSeq" id="WP_151169001.1">
    <property type="nucleotide sequence ID" value="NZ_WACR01000008.1"/>
</dbReference>
<name>A0A6N6M573_9FLAO</name>
<keyword evidence="3" id="KW-1185">Reference proteome</keyword>
<feature type="region of interest" description="Disordered" evidence="1">
    <location>
        <begin position="47"/>
        <end position="81"/>
    </location>
</feature>
<gene>
    <name evidence="2" type="ORF">F3059_10530</name>
</gene>
<dbReference type="EMBL" id="WACR01000008">
    <property type="protein sequence ID" value="KAB1063494.1"/>
    <property type="molecule type" value="Genomic_DNA"/>
</dbReference>